<dbReference type="STRING" id="400727.A0A2T7NQ67"/>
<accession>A0A2T7NQ67</accession>
<evidence type="ECO:0000256" key="5">
    <source>
        <dbReference type="ARBA" id="ARBA00022723"/>
    </source>
</evidence>
<keyword evidence="7" id="KW-0029">Amino-acid transport</keyword>
<dbReference type="PANTHER" id="PTHR22950:SF244">
    <property type="entry name" value="NEUTRAL AMINO ACID TRANSPORTER 9"/>
    <property type="match status" value="1"/>
</dbReference>
<evidence type="ECO:0000256" key="11">
    <source>
        <dbReference type="ARBA" id="ARBA00023157"/>
    </source>
</evidence>
<evidence type="ECO:0000256" key="6">
    <source>
        <dbReference type="ARBA" id="ARBA00022753"/>
    </source>
</evidence>
<keyword evidence="4 15" id="KW-0812">Transmembrane</keyword>
<keyword evidence="12" id="KW-0325">Glycoprotein</keyword>
<keyword evidence="18" id="KW-1185">Reference proteome</keyword>
<keyword evidence="5" id="KW-0479">Metal-binding</keyword>
<evidence type="ECO:0000256" key="4">
    <source>
        <dbReference type="ARBA" id="ARBA00022692"/>
    </source>
</evidence>
<sequence length="324" mass="36373">MREVHTSKGLGLKTQPVARYASINSDRAGNSSSVQNDTDVDALLSRYRYYSRLAPHHDSNLLMPDHVVPENFLIRVLVPVAGEQSSIITIFALWNTMMGTSILSMPWAIKQAGYVCGIAMLILMAAINGYTSYRVLRSVDFFLGKKISEFSDVCKHFLGKYAEITAVFCSLLTLLGGMIVYWILLSSFLFHIVNFLYMHIQHSVIDNLLPSSGNSSAVFTDVVCEVSENASSLNTSQTSPLYNEVWNQGKTVPFFLLIILVPLLNFKSPTFFTKFNSLGTISVLYLMIFVTVKASHWRFHLQLGTSTQYRDDDPDYVPSNIYLT</sequence>
<dbReference type="GO" id="GO:0031902">
    <property type="term" value="C:late endosome membrane"/>
    <property type="evidence" value="ECO:0007669"/>
    <property type="project" value="UniProtKB-SubCell"/>
</dbReference>
<evidence type="ECO:0000256" key="8">
    <source>
        <dbReference type="ARBA" id="ARBA00022989"/>
    </source>
</evidence>
<evidence type="ECO:0000259" key="16">
    <source>
        <dbReference type="Pfam" id="PF01490"/>
    </source>
</evidence>
<keyword evidence="8 15" id="KW-1133">Transmembrane helix</keyword>
<evidence type="ECO:0000256" key="7">
    <source>
        <dbReference type="ARBA" id="ARBA00022970"/>
    </source>
</evidence>
<comment type="subcellular location">
    <subcellularLocation>
        <location evidence="1">Late endosome membrane</location>
        <topology evidence="1">Multi-pass membrane protein</topology>
    </subcellularLocation>
    <subcellularLocation>
        <location evidence="2">Lysosome membrane</location>
        <topology evidence="2">Multi-pass membrane protein</topology>
    </subcellularLocation>
</comment>
<evidence type="ECO:0000256" key="12">
    <source>
        <dbReference type="ARBA" id="ARBA00023180"/>
    </source>
</evidence>
<organism evidence="17 18">
    <name type="scientific">Pomacea canaliculata</name>
    <name type="common">Golden apple snail</name>
    <dbReference type="NCBI Taxonomy" id="400727"/>
    <lineage>
        <taxon>Eukaryota</taxon>
        <taxon>Metazoa</taxon>
        <taxon>Spiralia</taxon>
        <taxon>Lophotrochozoa</taxon>
        <taxon>Mollusca</taxon>
        <taxon>Gastropoda</taxon>
        <taxon>Caenogastropoda</taxon>
        <taxon>Architaenioglossa</taxon>
        <taxon>Ampullarioidea</taxon>
        <taxon>Ampullariidae</taxon>
        <taxon>Pomacea</taxon>
    </lineage>
</organism>
<evidence type="ECO:0000256" key="14">
    <source>
        <dbReference type="ARBA" id="ARBA00038442"/>
    </source>
</evidence>
<dbReference type="AlphaFoldDB" id="A0A2T7NQ67"/>
<protein>
    <recommendedName>
        <fullName evidence="16">Amino acid transporter transmembrane domain-containing protein</fullName>
    </recommendedName>
</protein>
<dbReference type="Proteomes" id="UP000245119">
    <property type="component" value="Linkage Group LG10"/>
</dbReference>
<feature type="domain" description="Amino acid transporter transmembrane" evidence="16">
    <location>
        <begin position="85"/>
        <end position="199"/>
    </location>
</feature>
<dbReference type="Pfam" id="PF01490">
    <property type="entry name" value="Aa_trans"/>
    <property type="match status" value="1"/>
</dbReference>
<dbReference type="GO" id="GO:0046872">
    <property type="term" value="F:metal ion binding"/>
    <property type="evidence" value="ECO:0007669"/>
    <property type="project" value="UniProtKB-KW"/>
</dbReference>
<evidence type="ECO:0000313" key="17">
    <source>
        <dbReference type="EMBL" id="PVD23315.1"/>
    </source>
</evidence>
<evidence type="ECO:0000256" key="9">
    <source>
        <dbReference type="ARBA" id="ARBA00023053"/>
    </source>
</evidence>
<proteinExistence type="inferred from homology"/>
<dbReference type="PANTHER" id="PTHR22950">
    <property type="entry name" value="AMINO ACID TRANSPORTER"/>
    <property type="match status" value="1"/>
</dbReference>
<dbReference type="InterPro" id="IPR013057">
    <property type="entry name" value="AA_transpt_TM"/>
</dbReference>
<feature type="transmembrane region" description="Helical" evidence="15">
    <location>
        <begin position="251"/>
        <end position="269"/>
    </location>
</feature>
<comment type="caution">
    <text evidence="17">The sequence shown here is derived from an EMBL/GenBank/DDBJ whole genome shotgun (WGS) entry which is preliminary data.</text>
</comment>
<evidence type="ECO:0000256" key="15">
    <source>
        <dbReference type="SAM" id="Phobius"/>
    </source>
</evidence>
<name>A0A2T7NQ67_POMCA</name>
<dbReference type="GO" id="GO:0015179">
    <property type="term" value="F:L-amino acid transmembrane transporter activity"/>
    <property type="evidence" value="ECO:0007669"/>
    <property type="project" value="TreeGrafter"/>
</dbReference>
<keyword evidence="13" id="KW-0458">Lysosome</keyword>
<dbReference type="EMBL" id="PZQS01000010">
    <property type="protein sequence ID" value="PVD23315.1"/>
    <property type="molecule type" value="Genomic_DNA"/>
</dbReference>
<evidence type="ECO:0000256" key="3">
    <source>
        <dbReference type="ARBA" id="ARBA00022448"/>
    </source>
</evidence>
<evidence type="ECO:0000256" key="10">
    <source>
        <dbReference type="ARBA" id="ARBA00023136"/>
    </source>
</evidence>
<gene>
    <name evidence="17" type="ORF">C0Q70_16583</name>
</gene>
<feature type="transmembrane region" description="Helical" evidence="15">
    <location>
        <begin position="114"/>
        <end position="133"/>
    </location>
</feature>
<evidence type="ECO:0000256" key="13">
    <source>
        <dbReference type="ARBA" id="ARBA00023228"/>
    </source>
</evidence>
<evidence type="ECO:0000256" key="2">
    <source>
        <dbReference type="ARBA" id="ARBA00004155"/>
    </source>
</evidence>
<comment type="similarity">
    <text evidence="14">Belongs to the amino acid/polyamine transporter 2 family. SLC38A9 subfamily.</text>
</comment>
<keyword evidence="6" id="KW-0967">Endosome</keyword>
<dbReference type="OrthoDB" id="294730at2759"/>
<dbReference type="GO" id="GO:0005765">
    <property type="term" value="C:lysosomal membrane"/>
    <property type="evidence" value="ECO:0007669"/>
    <property type="project" value="UniProtKB-SubCell"/>
</dbReference>
<keyword evidence="10 15" id="KW-0472">Membrane</keyword>
<feature type="transmembrane region" description="Helical" evidence="15">
    <location>
        <begin position="72"/>
        <end position="94"/>
    </location>
</feature>
<keyword evidence="9" id="KW-0915">Sodium</keyword>
<keyword evidence="11" id="KW-1015">Disulfide bond</keyword>
<evidence type="ECO:0000256" key="1">
    <source>
        <dbReference type="ARBA" id="ARBA00004107"/>
    </source>
</evidence>
<feature type="transmembrane region" description="Helical" evidence="15">
    <location>
        <begin position="275"/>
        <end position="292"/>
    </location>
</feature>
<evidence type="ECO:0000313" key="18">
    <source>
        <dbReference type="Proteomes" id="UP000245119"/>
    </source>
</evidence>
<reference evidence="17 18" key="1">
    <citation type="submission" date="2018-04" db="EMBL/GenBank/DDBJ databases">
        <title>The genome of golden apple snail Pomacea canaliculata provides insight into stress tolerance and invasive adaptation.</title>
        <authorList>
            <person name="Liu C."/>
            <person name="Liu B."/>
            <person name="Ren Y."/>
            <person name="Zhang Y."/>
            <person name="Wang H."/>
            <person name="Li S."/>
            <person name="Jiang F."/>
            <person name="Yin L."/>
            <person name="Zhang G."/>
            <person name="Qian W."/>
            <person name="Fan W."/>
        </authorList>
    </citation>
    <scope>NUCLEOTIDE SEQUENCE [LARGE SCALE GENOMIC DNA]</scope>
    <source>
        <strain evidence="17">SZHN2017</strain>
        <tissue evidence="17">Muscle</tissue>
    </source>
</reference>
<keyword evidence="3" id="KW-0813">Transport</keyword>